<dbReference type="InterPro" id="IPR015943">
    <property type="entry name" value="WD40/YVTN_repeat-like_dom_sf"/>
</dbReference>
<name>A0A3M4A983_9PSED</name>
<keyword evidence="1" id="KW-0732">Signal</keyword>
<protein>
    <recommendedName>
        <fullName evidence="4">3-carboxymuconate cyclase</fullName>
    </recommendedName>
</protein>
<proteinExistence type="predicted"/>
<reference evidence="2 3" key="1">
    <citation type="submission" date="2018-08" db="EMBL/GenBank/DDBJ databases">
        <title>Recombination of ecologically and evolutionarily significant loci maintains genetic cohesion in the Pseudomonas syringae species complex.</title>
        <authorList>
            <person name="Dillon M."/>
            <person name="Thakur S."/>
            <person name="Almeida R.N.D."/>
            <person name="Weir B.S."/>
            <person name="Guttman D.S."/>
        </authorList>
    </citation>
    <scope>NUCLEOTIDE SEQUENCE [LARGE SCALE GENOMIC DNA]</scope>
    <source>
        <strain evidence="2 3">ICMP 3706</strain>
    </source>
</reference>
<dbReference type="EMBL" id="RBQE01000360">
    <property type="protein sequence ID" value="RMP03461.1"/>
    <property type="molecule type" value="Genomic_DNA"/>
</dbReference>
<evidence type="ECO:0000256" key="1">
    <source>
        <dbReference type="SAM" id="SignalP"/>
    </source>
</evidence>
<gene>
    <name evidence="2" type="ORF">ALQ30_200108</name>
</gene>
<feature type="chain" id="PRO_5017969809" description="3-carboxymuconate cyclase" evidence="1">
    <location>
        <begin position="22"/>
        <end position="68"/>
    </location>
</feature>
<dbReference type="Gene3D" id="2.130.10.10">
    <property type="entry name" value="YVTN repeat-like/Quinoprotein amine dehydrogenase"/>
    <property type="match status" value="1"/>
</dbReference>
<accession>A0A3M4A983</accession>
<organism evidence="2 3">
    <name type="scientific">Pseudomonas syringae pv. persicae</name>
    <dbReference type="NCBI Taxonomy" id="237306"/>
    <lineage>
        <taxon>Bacteria</taxon>
        <taxon>Pseudomonadati</taxon>
        <taxon>Pseudomonadota</taxon>
        <taxon>Gammaproteobacteria</taxon>
        <taxon>Pseudomonadales</taxon>
        <taxon>Pseudomonadaceae</taxon>
        <taxon>Pseudomonas</taxon>
    </lineage>
</organism>
<dbReference type="Proteomes" id="UP000281604">
    <property type="component" value="Unassembled WGS sequence"/>
</dbReference>
<feature type="signal peptide" evidence="1">
    <location>
        <begin position="1"/>
        <end position="21"/>
    </location>
</feature>
<comment type="caution">
    <text evidence="2">The sequence shown here is derived from an EMBL/GenBank/DDBJ whole genome shotgun (WGS) entry which is preliminary data.</text>
</comment>
<evidence type="ECO:0000313" key="2">
    <source>
        <dbReference type="EMBL" id="RMP03461.1"/>
    </source>
</evidence>
<evidence type="ECO:0000313" key="3">
    <source>
        <dbReference type="Proteomes" id="UP000281604"/>
    </source>
</evidence>
<dbReference type="AlphaFoldDB" id="A0A3M4A983"/>
<sequence length="68" mass="7040">MRKVLLLAAAVGCSFGLPVQAATFAYISSPADGLISQYRLDEQSGALSLVEQTKAGDQVNPMAISPDG</sequence>
<evidence type="ECO:0008006" key="4">
    <source>
        <dbReference type="Google" id="ProtNLM"/>
    </source>
</evidence>